<evidence type="ECO:0000256" key="3">
    <source>
        <dbReference type="ARBA" id="ARBA00023163"/>
    </source>
</evidence>
<dbReference type="InterPro" id="IPR045084">
    <property type="entry name" value="AIB/MYC-like"/>
</dbReference>
<dbReference type="InterPro" id="IPR036638">
    <property type="entry name" value="HLH_DNA-bd_sf"/>
</dbReference>
<name>A0AAD8MJY3_9APIA</name>
<evidence type="ECO:0000313" key="8">
    <source>
        <dbReference type="EMBL" id="KAK1376126.1"/>
    </source>
</evidence>
<evidence type="ECO:0000256" key="4">
    <source>
        <dbReference type="ARBA" id="ARBA00023242"/>
    </source>
</evidence>
<dbReference type="GO" id="GO:0046983">
    <property type="term" value="F:protein dimerization activity"/>
    <property type="evidence" value="ECO:0007669"/>
    <property type="project" value="InterPro"/>
</dbReference>
<comment type="subcellular location">
    <subcellularLocation>
        <location evidence="1 5">Nucleus</location>
    </subcellularLocation>
</comment>
<sequence>MEDHQNFVVSSSSSSSMLELDVEHGGGGGGGGYYYPAFSSTSSSSLHLKLEHLLESHPSWCYAIYWRSLISMPFSGSDIVLTWSDGHFRSNSAAGGAINDNQVVQGKRSSSREFNALFNHKFVFDDMDSSDDIHVNDPEWFYLNSLARNIPARGVAANAFTSGNHVWLAGSLGSCECERAREAMIHGIRTMICIPTADGVVEMGSSFNVDEDLILVEQIKLLIGSSSSDHHHHSISSGEIVKSITPSPVQDKQDKGLLLDMFKDFEDEHEMFHDQKSEMMCFATTGDRSDFAKNQKTGGGAGTTSGKKRGRKPLAGRDRPINHVEAERQRREKLNSRFYALRAVVPHVSKMDKASLLGDAVSYINDLKTKLEEFESQVVMSQKNEPPQQNNVSSPSGISDVVDETTAMSNNDEMEVKLVGTDAMIRVQCKNTNHPGAKLMDALRQLELQVNHASMSTFDNMMLLDVVIKVPSEGCLRTEDALRRAIRSSFSAQPTST</sequence>
<dbReference type="GO" id="GO:0003700">
    <property type="term" value="F:DNA-binding transcription factor activity"/>
    <property type="evidence" value="ECO:0007669"/>
    <property type="project" value="InterPro"/>
</dbReference>
<dbReference type="GO" id="GO:0005634">
    <property type="term" value="C:nucleus"/>
    <property type="evidence" value="ECO:0007669"/>
    <property type="project" value="UniProtKB-SubCell"/>
</dbReference>
<comment type="caution">
    <text evidence="8">The sequence shown here is derived from an EMBL/GenBank/DDBJ whole genome shotgun (WGS) entry which is preliminary data.</text>
</comment>
<dbReference type="PANTHER" id="PTHR11514:SF115">
    <property type="entry name" value="TRANSCRIPTION FACTOR"/>
    <property type="match status" value="1"/>
</dbReference>
<dbReference type="SMART" id="SM00353">
    <property type="entry name" value="HLH"/>
    <property type="match status" value="1"/>
</dbReference>
<evidence type="ECO:0000256" key="1">
    <source>
        <dbReference type="ARBA" id="ARBA00004123"/>
    </source>
</evidence>
<keyword evidence="4 5" id="KW-0539">Nucleus</keyword>
<proteinExistence type="predicted"/>
<dbReference type="PROSITE" id="PS50888">
    <property type="entry name" value="BHLH"/>
    <property type="match status" value="1"/>
</dbReference>
<dbReference type="Pfam" id="PF22754">
    <property type="entry name" value="bHLH-TF_ACT-like_plant"/>
    <property type="match status" value="1"/>
</dbReference>
<reference evidence="8" key="2">
    <citation type="submission" date="2023-05" db="EMBL/GenBank/DDBJ databases">
        <authorList>
            <person name="Schelkunov M.I."/>
        </authorList>
    </citation>
    <scope>NUCLEOTIDE SEQUENCE</scope>
    <source>
        <strain evidence="8">Hsosn_3</strain>
        <tissue evidence="8">Leaf</tissue>
    </source>
</reference>
<dbReference type="InterPro" id="IPR025610">
    <property type="entry name" value="MYC/MYB_N"/>
</dbReference>
<dbReference type="Gene3D" id="4.10.280.10">
    <property type="entry name" value="Helix-loop-helix DNA-binding domain"/>
    <property type="match status" value="1"/>
</dbReference>
<keyword evidence="3 5" id="KW-0804">Transcription</keyword>
<evidence type="ECO:0000256" key="5">
    <source>
        <dbReference type="RuleBase" id="RU369104"/>
    </source>
</evidence>
<dbReference type="Pfam" id="PF00010">
    <property type="entry name" value="HLH"/>
    <property type="match status" value="1"/>
</dbReference>
<dbReference type="EMBL" id="JAUIZM010000007">
    <property type="protein sequence ID" value="KAK1376126.1"/>
    <property type="molecule type" value="Genomic_DNA"/>
</dbReference>
<dbReference type="PANTHER" id="PTHR11514">
    <property type="entry name" value="MYC"/>
    <property type="match status" value="1"/>
</dbReference>
<dbReference type="Proteomes" id="UP001237642">
    <property type="component" value="Unassembled WGS sequence"/>
</dbReference>
<dbReference type="AlphaFoldDB" id="A0AAD8MJY3"/>
<evidence type="ECO:0000256" key="2">
    <source>
        <dbReference type="ARBA" id="ARBA00023015"/>
    </source>
</evidence>
<evidence type="ECO:0000313" key="9">
    <source>
        <dbReference type="Proteomes" id="UP001237642"/>
    </source>
</evidence>
<accession>A0AAD8MJY3</accession>
<keyword evidence="9" id="KW-1185">Reference proteome</keyword>
<evidence type="ECO:0000256" key="6">
    <source>
        <dbReference type="SAM" id="MobiDB-lite"/>
    </source>
</evidence>
<feature type="domain" description="BHLH" evidence="7">
    <location>
        <begin position="318"/>
        <end position="367"/>
    </location>
</feature>
<keyword evidence="2 5" id="KW-0805">Transcription regulation</keyword>
<dbReference type="InterPro" id="IPR011598">
    <property type="entry name" value="bHLH_dom"/>
</dbReference>
<feature type="region of interest" description="Disordered" evidence="6">
    <location>
        <begin position="290"/>
        <end position="320"/>
    </location>
</feature>
<protein>
    <recommendedName>
        <fullName evidence="5">Transcription factor</fullName>
        <shortName evidence="5">bHLH transcription factor</shortName>
    </recommendedName>
    <alternativeName>
        <fullName evidence="5">Basic helix-loop-helix protein</fullName>
    </alternativeName>
</protein>
<organism evidence="8 9">
    <name type="scientific">Heracleum sosnowskyi</name>
    <dbReference type="NCBI Taxonomy" id="360622"/>
    <lineage>
        <taxon>Eukaryota</taxon>
        <taxon>Viridiplantae</taxon>
        <taxon>Streptophyta</taxon>
        <taxon>Embryophyta</taxon>
        <taxon>Tracheophyta</taxon>
        <taxon>Spermatophyta</taxon>
        <taxon>Magnoliopsida</taxon>
        <taxon>eudicotyledons</taxon>
        <taxon>Gunneridae</taxon>
        <taxon>Pentapetalae</taxon>
        <taxon>asterids</taxon>
        <taxon>campanulids</taxon>
        <taxon>Apiales</taxon>
        <taxon>Apiaceae</taxon>
        <taxon>Apioideae</taxon>
        <taxon>apioid superclade</taxon>
        <taxon>Tordylieae</taxon>
        <taxon>Tordyliinae</taxon>
        <taxon>Heracleum</taxon>
    </lineage>
</organism>
<dbReference type="InterPro" id="IPR054502">
    <property type="entry name" value="bHLH-TF_ACT-like_plant"/>
</dbReference>
<dbReference type="Pfam" id="PF14215">
    <property type="entry name" value="bHLH-MYC_N"/>
    <property type="match status" value="1"/>
</dbReference>
<evidence type="ECO:0000259" key="7">
    <source>
        <dbReference type="PROSITE" id="PS50888"/>
    </source>
</evidence>
<dbReference type="SUPFAM" id="SSF47459">
    <property type="entry name" value="HLH, helix-loop-helix DNA-binding domain"/>
    <property type="match status" value="1"/>
</dbReference>
<reference evidence="8" key="1">
    <citation type="submission" date="2023-02" db="EMBL/GenBank/DDBJ databases">
        <title>Genome of toxic invasive species Heracleum sosnowskyi carries increased number of genes despite the absence of recent whole-genome duplications.</title>
        <authorList>
            <person name="Schelkunov M."/>
            <person name="Shtratnikova V."/>
            <person name="Makarenko M."/>
            <person name="Klepikova A."/>
            <person name="Omelchenko D."/>
            <person name="Novikova G."/>
            <person name="Obukhova E."/>
            <person name="Bogdanov V."/>
            <person name="Penin A."/>
            <person name="Logacheva M."/>
        </authorList>
    </citation>
    <scope>NUCLEOTIDE SEQUENCE</scope>
    <source>
        <strain evidence="8">Hsosn_3</strain>
        <tissue evidence="8">Leaf</tissue>
    </source>
</reference>
<gene>
    <name evidence="8" type="ORF">POM88_032319</name>
</gene>
<dbReference type="GO" id="GO:0000976">
    <property type="term" value="F:transcription cis-regulatory region binding"/>
    <property type="evidence" value="ECO:0007669"/>
    <property type="project" value="TreeGrafter"/>
</dbReference>